<dbReference type="Gene3D" id="3.80.10.10">
    <property type="entry name" value="Ribonuclease Inhibitor"/>
    <property type="match status" value="2"/>
</dbReference>
<keyword evidence="2" id="KW-0732">Signal</keyword>
<feature type="signal peptide" evidence="2">
    <location>
        <begin position="1"/>
        <end position="32"/>
    </location>
</feature>
<protein>
    <submittedName>
        <fullName evidence="3">Leucine-rich repeat domain-containing protein</fullName>
    </submittedName>
</protein>
<evidence type="ECO:0000256" key="1">
    <source>
        <dbReference type="SAM" id="MobiDB-lite"/>
    </source>
</evidence>
<evidence type="ECO:0000313" key="3">
    <source>
        <dbReference type="EMBL" id="RGC05019.1"/>
    </source>
</evidence>
<dbReference type="InterPro" id="IPR026906">
    <property type="entry name" value="LRR_5"/>
</dbReference>
<feature type="compositionally biased region" description="Low complexity" evidence="1">
    <location>
        <begin position="45"/>
        <end position="70"/>
    </location>
</feature>
<dbReference type="InterPro" id="IPR053139">
    <property type="entry name" value="Surface_bspA-like"/>
</dbReference>
<dbReference type="SUPFAM" id="SSF52058">
    <property type="entry name" value="L domain-like"/>
    <property type="match status" value="1"/>
</dbReference>
<dbReference type="PANTHER" id="PTHR45661:SF3">
    <property type="entry name" value="IG-LIKE DOMAIN-CONTAINING PROTEIN"/>
    <property type="match status" value="1"/>
</dbReference>
<name>A0A3E2V4J3_9FIRM</name>
<gene>
    <name evidence="3" type="ORF">DW905_09865</name>
</gene>
<evidence type="ECO:0000256" key="2">
    <source>
        <dbReference type="SAM" id="SignalP"/>
    </source>
</evidence>
<dbReference type="InterPro" id="IPR032675">
    <property type="entry name" value="LRR_dom_sf"/>
</dbReference>
<dbReference type="Pfam" id="PF13306">
    <property type="entry name" value="LRR_5"/>
    <property type="match status" value="1"/>
</dbReference>
<organism evidence="3 4">
    <name type="scientific">Faecalibacterium prausnitzii</name>
    <dbReference type="NCBI Taxonomy" id="853"/>
    <lineage>
        <taxon>Bacteria</taxon>
        <taxon>Bacillati</taxon>
        <taxon>Bacillota</taxon>
        <taxon>Clostridia</taxon>
        <taxon>Eubacteriales</taxon>
        <taxon>Oscillospiraceae</taxon>
        <taxon>Faecalibacterium</taxon>
    </lineage>
</organism>
<proteinExistence type="predicted"/>
<feature type="chain" id="PRO_5039158054" evidence="2">
    <location>
        <begin position="33"/>
        <end position="296"/>
    </location>
</feature>
<feature type="region of interest" description="Disordered" evidence="1">
    <location>
        <begin position="37"/>
        <end position="82"/>
    </location>
</feature>
<reference evidence="3 4" key="1">
    <citation type="submission" date="2018-08" db="EMBL/GenBank/DDBJ databases">
        <title>A genome reference for cultivated species of the human gut microbiota.</title>
        <authorList>
            <person name="Zou Y."/>
            <person name="Xue W."/>
            <person name="Luo G."/>
        </authorList>
    </citation>
    <scope>NUCLEOTIDE SEQUENCE [LARGE SCALE GENOMIC DNA]</scope>
    <source>
        <strain evidence="3 4">AM42-11AC</strain>
    </source>
</reference>
<dbReference type="AlphaFoldDB" id="A0A3E2V4J3"/>
<evidence type="ECO:0000313" key="4">
    <source>
        <dbReference type="Proteomes" id="UP000261079"/>
    </source>
</evidence>
<dbReference type="PANTHER" id="PTHR45661">
    <property type="entry name" value="SURFACE ANTIGEN"/>
    <property type="match status" value="1"/>
</dbReference>
<sequence>MAPAGQNRRLAMKWRSVLCTALFLCGTVLLSACGGGEMPAPAEPPASSEVPAPSQPEEVPAPSESASSSEPEPPASSVPEKENPLIVNGVLKSYDTGKQKDVVLPSGKFTKIDSGCFKNNTTMESVSIPEGVTEIGFAAFSGCYNLKSVQLPKSLVKIEQSAFLDCVSLEEITFPENSRLELYQSAFENSGLLKVFIPSNIRMMNGGVFADCKKLISVYLEGQETIEKQTFASCYSLRTVILGKATKEIRAGAFDGCSNLSDVWYAGSWDELLSGCNKEWNGAFFNAEHHEGAPSD</sequence>
<dbReference type="Proteomes" id="UP000261079">
    <property type="component" value="Unassembled WGS sequence"/>
</dbReference>
<accession>A0A3E2V4J3</accession>
<comment type="caution">
    <text evidence="3">The sequence shown here is derived from an EMBL/GenBank/DDBJ whole genome shotgun (WGS) entry which is preliminary data.</text>
</comment>
<dbReference type="EMBL" id="QVEZ01000006">
    <property type="protein sequence ID" value="RGC05019.1"/>
    <property type="molecule type" value="Genomic_DNA"/>
</dbReference>